<proteinExistence type="predicted"/>
<evidence type="ECO:0000313" key="1">
    <source>
        <dbReference type="EMBL" id="KAI3810289.1"/>
    </source>
</evidence>
<evidence type="ECO:0000313" key="2">
    <source>
        <dbReference type="Proteomes" id="UP001056120"/>
    </source>
</evidence>
<sequence length="85" mass="9790">MRLSYYAFGELFQQVNYTSYHFATHFNLTTNRALCRPTILTTSFEAQGYVNLQTTSLAFVFLSPNETLLKSPNHCFPLLDSMKVQ</sequence>
<accession>A0ACB9IQS5</accession>
<reference evidence="1 2" key="2">
    <citation type="journal article" date="2022" name="Mol. Ecol. Resour.">
        <title>The genomes of chicory, endive, great burdock and yacon provide insights into Asteraceae paleo-polyploidization history and plant inulin production.</title>
        <authorList>
            <person name="Fan W."/>
            <person name="Wang S."/>
            <person name="Wang H."/>
            <person name="Wang A."/>
            <person name="Jiang F."/>
            <person name="Liu H."/>
            <person name="Zhao H."/>
            <person name="Xu D."/>
            <person name="Zhang Y."/>
        </authorList>
    </citation>
    <scope>NUCLEOTIDE SEQUENCE [LARGE SCALE GENOMIC DNA]</scope>
    <source>
        <strain evidence="2">cv. Yunnan</strain>
        <tissue evidence="1">Leaves</tissue>
    </source>
</reference>
<protein>
    <submittedName>
        <fullName evidence="1">Uncharacterized protein</fullName>
    </submittedName>
</protein>
<name>A0ACB9IQS5_9ASTR</name>
<comment type="caution">
    <text evidence="1">The sequence shown here is derived from an EMBL/GenBank/DDBJ whole genome shotgun (WGS) entry which is preliminary data.</text>
</comment>
<reference evidence="2" key="1">
    <citation type="journal article" date="2022" name="Mol. Ecol. Resour.">
        <title>The genomes of chicory, endive, great burdock and yacon provide insights into Asteraceae palaeo-polyploidization history and plant inulin production.</title>
        <authorList>
            <person name="Fan W."/>
            <person name="Wang S."/>
            <person name="Wang H."/>
            <person name="Wang A."/>
            <person name="Jiang F."/>
            <person name="Liu H."/>
            <person name="Zhao H."/>
            <person name="Xu D."/>
            <person name="Zhang Y."/>
        </authorList>
    </citation>
    <scope>NUCLEOTIDE SEQUENCE [LARGE SCALE GENOMIC DNA]</scope>
    <source>
        <strain evidence="2">cv. Yunnan</strain>
    </source>
</reference>
<organism evidence="1 2">
    <name type="scientific">Smallanthus sonchifolius</name>
    <dbReference type="NCBI Taxonomy" id="185202"/>
    <lineage>
        <taxon>Eukaryota</taxon>
        <taxon>Viridiplantae</taxon>
        <taxon>Streptophyta</taxon>
        <taxon>Embryophyta</taxon>
        <taxon>Tracheophyta</taxon>
        <taxon>Spermatophyta</taxon>
        <taxon>Magnoliopsida</taxon>
        <taxon>eudicotyledons</taxon>
        <taxon>Gunneridae</taxon>
        <taxon>Pentapetalae</taxon>
        <taxon>asterids</taxon>
        <taxon>campanulids</taxon>
        <taxon>Asterales</taxon>
        <taxon>Asteraceae</taxon>
        <taxon>Asteroideae</taxon>
        <taxon>Heliantheae alliance</taxon>
        <taxon>Millerieae</taxon>
        <taxon>Smallanthus</taxon>
    </lineage>
</organism>
<dbReference type="EMBL" id="CM042024">
    <property type="protein sequence ID" value="KAI3810289.1"/>
    <property type="molecule type" value="Genomic_DNA"/>
</dbReference>
<gene>
    <name evidence="1" type="ORF">L1987_19900</name>
</gene>
<dbReference type="Proteomes" id="UP001056120">
    <property type="component" value="Linkage Group LG07"/>
</dbReference>
<keyword evidence="2" id="KW-1185">Reference proteome</keyword>